<dbReference type="AlphaFoldDB" id="A0A2T4TVN9"/>
<dbReference type="GO" id="GO:0051539">
    <property type="term" value="F:4 iron, 4 sulfur cluster binding"/>
    <property type="evidence" value="ECO:0007669"/>
    <property type="project" value="InterPro"/>
</dbReference>
<comment type="caution">
    <text evidence="1">The sequence shown here is derived from an EMBL/GenBank/DDBJ whole genome shotgun (WGS) entry which is preliminary data.</text>
</comment>
<dbReference type="InterPro" id="IPR003651">
    <property type="entry name" value="Endonuclease3_FeS-loop_motif"/>
</dbReference>
<dbReference type="RefSeq" id="WP_107563769.1">
    <property type="nucleotide sequence ID" value="NZ_NVQC01000030.1"/>
</dbReference>
<evidence type="ECO:0000313" key="2">
    <source>
        <dbReference type="Proteomes" id="UP000241436"/>
    </source>
</evidence>
<dbReference type="Proteomes" id="UP000241436">
    <property type="component" value="Unassembled WGS sequence"/>
</dbReference>
<reference evidence="1 2" key="1">
    <citation type="submission" date="2017-09" db="EMBL/GenBank/DDBJ databases">
        <title>Bloom of a denitrifying methanotroph, Candidatus Methylomirabilis limnetica, in a deep stratified lake.</title>
        <authorList>
            <person name="Graf J.S."/>
            <person name="Marchant H.K."/>
            <person name="Tienken D."/>
            <person name="Hach P.F."/>
            <person name="Brand A."/>
            <person name="Schubert C.J."/>
            <person name="Kuypers M.M."/>
            <person name="Milucka J."/>
        </authorList>
    </citation>
    <scope>NUCLEOTIDE SEQUENCE [LARGE SCALE GENOMIC DNA]</scope>
    <source>
        <strain evidence="1 2">Zug</strain>
    </source>
</reference>
<dbReference type="GO" id="GO:0140097">
    <property type="term" value="F:catalytic activity, acting on DNA"/>
    <property type="evidence" value="ECO:0007669"/>
    <property type="project" value="UniProtKB-ARBA"/>
</dbReference>
<organism evidence="1 2">
    <name type="scientific">Candidatus Methylomirabilis limnetica</name>
    <dbReference type="NCBI Taxonomy" id="2033718"/>
    <lineage>
        <taxon>Bacteria</taxon>
        <taxon>Candidatus Methylomirabilota</taxon>
        <taxon>Candidatus Methylomirabilia</taxon>
        <taxon>Candidatus Methylomirabilales</taxon>
        <taxon>Candidatus Methylomirabilaceae</taxon>
        <taxon>Candidatus Methylomirabilis</taxon>
    </lineage>
</organism>
<protein>
    <recommendedName>
        <fullName evidence="3">Adenine glycosylase</fullName>
    </recommendedName>
</protein>
<reference evidence="2" key="2">
    <citation type="journal article" date="2018" name="Environ. Microbiol.">
        <title>Bloom of a denitrifying methanotroph, 'Candidatus Methylomirabilis limnetica', in a deep stratified lake.</title>
        <authorList>
            <person name="Graf J.S."/>
            <person name="Mayr M.J."/>
            <person name="Marchant H.K."/>
            <person name="Tienken D."/>
            <person name="Hach P.F."/>
            <person name="Brand A."/>
            <person name="Schubert C.J."/>
            <person name="Kuypers M.M."/>
            <person name="Milucka J."/>
        </authorList>
    </citation>
    <scope>NUCLEOTIDE SEQUENCE [LARGE SCALE GENOMIC DNA]</scope>
    <source>
        <strain evidence="2">Zug</strain>
    </source>
</reference>
<dbReference type="GO" id="GO:0016787">
    <property type="term" value="F:hydrolase activity"/>
    <property type="evidence" value="ECO:0007669"/>
    <property type="project" value="UniProtKB-ARBA"/>
</dbReference>
<accession>A0A2T4TVN9</accession>
<sequence>MPAATPALDFGALICTARKPNCAICPMRGIVHLLSTG</sequence>
<dbReference type="Gene3D" id="1.10.1670.10">
    <property type="entry name" value="Helix-hairpin-Helix base-excision DNA repair enzymes (C-terminal)"/>
    <property type="match status" value="1"/>
</dbReference>
<proteinExistence type="predicted"/>
<dbReference type="OrthoDB" id="9802365at2"/>
<dbReference type="Pfam" id="PF10576">
    <property type="entry name" value="EndIII_4Fe-2S"/>
    <property type="match status" value="1"/>
</dbReference>
<dbReference type="InterPro" id="IPR023170">
    <property type="entry name" value="HhH_base_excis_C"/>
</dbReference>
<keyword evidence="2" id="KW-1185">Reference proteome</keyword>
<evidence type="ECO:0000313" key="1">
    <source>
        <dbReference type="EMBL" id="PTL35138.1"/>
    </source>
</evidence>
<evidence type="ECO:0008006" key="3">
    <source>
        <dbReference type="Google" id="ProtNLM"/>
    </source>
</evidence>
<gene>
    <name evidence="1" type="ORF">CLG94_11340</name>
</gene>
<name>A0A2T4TVN9_9BACT</name>
<dbReference type="InterPro" id="IPR011257">
    <property type="entry name" value="DNA_glycosylase"/>
</dbReference>
<dbReference type="SUPFAM" id="SSF48150">
    <property type="entry name" value="DNA-glycosylase"/>
    <property type="match status" value="1"/>
</dbReference>
<dbReference type="EMBL" id="NVQC01000030">
    <property type="protein sequence ID" value="PTL35138.1"/>
    <property type="molecule type" value="Genomic_DNA"/>
</dbReference>
<dbReference type="GO" id="GO:0006281">
    <property type="term" value="P:DNA repair"/>
    <property type="evidence" value="ECO:0007669"/>
    <property type="project" value="InterPro"/>
</dbReference>